<evidence type="ECO:0000313" key="1">
    <source>
        <dbReference type="EMBL" id="EKE26237.1"/>
    </source>
</evidence>
<reference evidence="1" key="1">
    <citation type="journal article" date="2012" name="Science">
        <title>Fermentation, hydrogen, and sulfur metabolism in multiple uncultivated bacterial phyla.</title>
        <authorList>
            <person name="Wrighton K.C."/>
            <person name="Thomas B.C."/>
            <person name="Sharon I."/>
            <person name="Miller C.S."/>
            <person name="Castelle C.J."/>
            <person name="VerBerkmoes N.C."/>
            <person name="Wilkins M.J."/>
            <person name="Hettich R.L."/>
            <person name="Lipton M.S."/>
            <person name="Williams K.H."/>
            <person name="Long P.E."/>
            <person name="Banfield J.F."/>
        </authorList>
    </citation>
    <scope>NUCLEOTIDE SEQUENCE [LARGE SCALE GENOMIC DNA]</scope>
</reference>
<organism evidence="1">
    <name type="scientific">uncultured bacterium</name>
    <name type="common">gcode 4</name>
    <dbReference type="NCBI Taxonomy" id="1234023"/>
    <lineage>
        <taxon>Bacteria</taxon>
        <taxon>environmental samples</taxon>
    </lineage>
</organism>
<proteinExistence type="predicted"/>
<sequence>MRTKILTLLVISWIITTWALAYAAENNSGMSIGWMKQRFEKRISSSWSGFSMMWNNHWKWMFQWMEWGKMNKLTDAEKTSLKSMTTAEKQTFLEKRRAEMQTKIEAHEAVIDKLINWETLTDSEKATLAEIKAQRAETKKIREEMQTKMNEIQPILEKKMAWTALTQDEQTMLNDFMLNNNWMWKFKRFGK</sequence>
<protein>
    <submittedName>
        <fullName evidence="1">Uncharacterized protein</fullName>
    </submittedName>
</protein>
<dbReference type="AlphaFoldDB" id="K2FWI0"/>
<accession>K2FWI0</accession>
<gene>
    <name evidence="1" type="ORF">ACD_4C00360G0002</name>
</gene>
<name>K2FWI0_9BACT</name>
<dbReference type="EMBL" id="AMFJ01000876">
    <property type="protein sequence ID" value="EKE26237.1"/>
    <property type="molecule type" value="Genomic_DNA"/>
</dbReference>
<comment type="caution">
    <text evidence="1">The sequence shown here is derived from an EMBL/GenBank/DDBJ whole genome shotgun (WGS) entry which is preliminary data.</text>
</comment>